<dbReference type="PANTHER" id="PTHR23526:SF2">
    <property type="entry name" value="MAJOR FACILITATOR SUPERFAMILY (MFS) PROFILE DOMAIN-CONTAINING PROTEIN"/>
    <property type="match status" value="1"/>
</dbReference>
<keyword evidence="1" id="KW-0812">Transmembrane</keyword>
<name>A0ABT9NL46_9ACTN</name>
<dbReference type="Proteomes" id="UP001240447">
    <property type="component" value="Unassembled WGS sequence"/>
</dbReference>
<dbReference type="RefSeq" id="WP_068124426.1">
    <property type="nucleotide sequence ID" value="NZ_CCXJ01000714.1"/>
</dbReference>
<feature type="transmembrane region" description="Helical" evidence="1">
    <location>
        <begin position="349"/>
        <end position="369"/>
    </location>
</feature>
<proteinExistence type="predicted"/>
<feature type="transmembrane region" description="Helical" evidence="1">
    <location>
        <begin position="129"/>
        <end position="147"/>
    </location>
</feature>
<feature type="transmembrane region" description="Helical" evidence="1">
    <location>
        <begin position="418"/>
        <end position="437"/>
    </location>
</feature>
<feature type="transmembrane region" description="Helical" evidence="1">
    <location>
        <begin position="201"/>
        <end position="220"/>
    </location>
</feature>
<organism evidence="2 3">
    <name type="scientific">Nocardioides massiliensis</name>
    <dbReference type="NCBI Taxonomy" id="1325935"/>
    <lineage>
        <taxon>Bacteria</taxon>
        <taxon>Bacillati</taxon>
        <taxon>Actinomycetota</taxon>
        <taxon>Actinomycetes</taxon>
        <taxon>Propionibacteriales</taxon>
        <taxon>Nocardioidaceae</taxon>
        <taxon>Nocardioides</taxon>
    </lineage>
</organism>
<evidence type="ECO:0000313" key="3">
    <source>
        <dbReference type="Proteomes" id="UP001240447"/>
    </source>
</evidence>
<evidence type="ECO:0000256" key="1">
    <source>
        <dbReference type="SAM" id="Phobius"/>
    </source>
</evidence>
<feature type="transmembrane region" description="Helical" evidence="1">
    <location>
        <begin position="389"/>
        <end position="412"/>
    </location>
</feature>
<keyword evidence="1" id="KW-0472">Membrane</keyword>
<feature type="transmembrane region" description="Helical" evidence="1">
    <location>
        <begin position="167"/>
        <end position="189"/>
    </location>
</feature>
<accession>A0ABT9NL46</accession>
<keyword evidence="1" id="KW-1133">Transmembrane helix</keyword>
<comment type="caution">
    <text evidence="2">The sequence shown here is derived from an EMBL/GenBank/DDBJ whole genome shotgun (WGS) entry which is preliminary data.</text>
</comment>
<feature type="transmembrane region" description="Helical" evidence="1">
    <location>
        <begin position="56"/>
        <end position="77"/>
    </location>
</feature>
<dbReference type="Gene3D" id="1.20.1250.20">
    <property type="entry name" value="MFS general substrate transporter like domains"/>
    <property type="match status" value="1"/>
</dbReference>
<dbReference type="CDD" id="cd06174">
    <property type="entry name" value="MFS"/>
    <property type="match status" value="1"/>
</dbReference>
<protein>
    <submittedName>
        <fullName evidence="2">MFS family permease</fullName>
    </submittedName>
</protein>
<dbReference type="SUPFAM" id="SSF103473">
    <property type="entry name" value="MFS general substrate transporter"/>
    <property type="match status" value="1"/>
</dbReference>
<dbReference type="InterPro" id="IPR052528">
    <property type="entry name" value="Sugar_transport-like"/>
</dbReference>
<sequence length="443" mass="45831">MSTTARLYSVLVQRDHEAEAELPPDVRRRVPGNGLRLVGANALQSSGDQSVNASTVLPWLFAVLGVPAALTGVLVPIRESGSMLPQALLTPLVLRVRRRKWVFVTGALVQAAGVAVMAATAALGAGLTAGVVIVAALAVFALGRCLCSIASKDVHGRTVPKGERGQITGLATTAAGLVAVTLGVAIRLLGGDDLTAGQLAWLLAAGAVLWVLVAAVYATVREPDGEPRPRAAAEETGPTDGWFAQARHLLHDDKTFRHFVTVRSLLLVSALSPPFVVTLSLQSGTDSLAGLGGFVVAAGLAQLLGGRAFGRAADRSSRRLMSVGAGIAAAVALTTVAVVALPGFDGARWWGNLFFVAVYFTLTLMHTGVRVGRKTYVVDMAEGDRRTTYVAVANSVMGLVLLVVGAISSLLAVAGVSWALVFLAAMGLAGVFAGARLPEVSRR</sequence>
<dbReference type="EMBL" id="JAUSQM010000001">
    <property type="protein sequence ID" value="MDP9821134.1"/>
    <property type="molecule type" value="Genomic_DNA"/>
</dbReference>
<dbReference type="PANTHER" id="PTHR23526">
    <property type="entry name" value="INTEGRAL MEMBRANE TRANSPORT PROTEIN-RELATED"/>
    <property type="match status" value="1"/>
</dbReference>
<feature type="transmembrane region" description="Helical" evidence="1">
    <location>
        <begin position="264"/>
        <end position="282"/>
    </location>
</feature>
<feature type="transmembrane region" description="Helical" evidence="1">
    <location>
        <begin position="321"/>
        <end position="343"/>
    </location>
</feature>
<dbReference type="InterPro" id="IPR036259">
    <property type="entry name" value="MFS_trans_sf"/>
</dbReference>
<keyword evidence="3" id="KW-1185">Reference proteome</keyword>
<gene>
    <name evidence="2" type="ORF">J2S59_000943</name>
</gene>
<feature type="transmembrane region" description="Helical" evidence="1">
    <location>
        <begin position="288"/>
        <end position="309"/>
    </location>
</feature>
<reference evidence="2 3" key="1">
    <citation type="submission" date="2023-07" db="EMBL/GenBank/DDBJ databases">
        <title>Sequencing the genomes of 1000 actinobacteria strains.</title>
        <authorList>
            <person name="Klenk H.-P."/>
        </authorList>
    </citation>
    <scope>NUCLEOTIDE SEQUENCE [LARGE SCALE GENOMIC DNA]</scope>
    <source>
        <strain evidence="2 3">GD13</strain>
    </source>
</reference>
<evidence type="ECO:0000313" key="2">
    <source>
        <dbReference type="EMBL" id="MDP9821134.1"/>
    </source>
</evidence>
<feature type="transmembrane region" description="Helical" evidence="1">
    <location>
        <begin position="101"/>
        <end position="123"/>
    </location>
</feature>